<keyword evidence="1" id="KW-0677">Repeat</keyword>
<dbReference type="Gene3D" id="1.10.1330.10">
    <property type="entry name" value="Dockerin domain"/>
    <property type="match status" value="1"/>
</dbReference>
<feature type="domain" description="Dockerin" evidence="4">
    <location>
        <begin position="454"/>
        <end position="518"/>
    </location>
</feature>
<evidence type="ECO:0000259" key="4">
    <source>
        <dbReference type="PROSITE" id="PS51766"/>
    </source>
</evidence>
<dbReference type="OrthoDB" id="2489782at2"/>
<evidence type="ECO:0000256" key="2">
    <source>
        <dbReference type="PROSITE-ProRule" id="PRU00504"/>
    </source>
</evidence>
<dbReference type="CDD" id="cd14256">
    <property type="entry name" value="Dockerin_I"/>
    <property type="match status" value="1"/>
</dbReference>
<evidence type="ECO:0000256" key="1">
    <source>
        <dbReference type="ARBA" id="ARBA00022737"/>
    </source>
</evidence>
<dbReference type="Pfam" id="PF17892">
    <property type="entry name" value="Cadherin_5"/>
    <property type="match status" value="1"/>
</dbReference>
<protein>
    <recommendedName>
        <fullName evidence="4">Dockerin domain-containing protein</fullName>
    </recommendedName>
</protein>
<feature type="signal peptide" evidence="3">
    <location>
        <begin position="1"/>
        <end position="29"/>
    </location>
</feature>
<dbReference type="RefSeq" id="WP_116060044.1">
    <property type="nucleotide sequence ID" value="NZ_QRDZ01000005.1"/>
</dbReference>
<name>A0A3D9KFG1_9BACL</name>
<evidence type="ECO:0000313" key="5">
    <source>
        <dbReference type="EMBL" id="RED85024.1"/>
    </source>
</evidence>
<gene>
    <name evidence="5" type="ORF">DFP98_10528</name>
</gene>
<dbReference type="InterPro" id="IPR001258">
    <property type="entry name" value="NHL_repeat"/>
</dbReference>
<dbReference type="SUPFAM" id="SSF75011">
    <property type="entry name" value="3-carboxy-cis,cis-mucoante lactonizing enzyme"/>
    <property type="match status" value="1"/>
</dbReference>
<dbReference type="SUPFAM" id="SSF63446">
    <property type="entry name" value="Type I dockerin domain"/>
    <property type="match status" value="1"/>
</dbReference>
<dbReference type="GO" id="GO:0004553">
    <property type="term" value="F:hydrolase activity, hydrolyzing O-glycosyl compounds"/>
    <property type="evidence" value="ECO:0007669"/>
    <property type="project" value="InterPro"/>
</dbReference>
<evidence type="ECO:0000313" key="6">
    <source>
        <dbReference type="Proteomes" id="UP000256977"/>
    </source>
</evidence>
<dbReference type="GO" id="GO:0000272">
    <property type="term" value="P:polysaccharide catabolic process"/>
    <property type="evidence" value="ECO:0007669"/>
    <property type="project" value="InterPro"/>
</dbReference>
<comment type="caution">
    <text evidence="5">The sequence shown here is derived from an EMBL/GenBank/DDBJ whole genome shotgun (WGS) entry which is preliminary data.</text>
</comment>
<dbReference type="Gene3D" id="2.120.10.30">
    <property type="entry name" value="TolB, C-terminal domain"/>
    <property type="match status" value="1"/>
</dbReference>
<dbReference type="InterPro" id="IPR041690">
    <property type="entry name" value="Cadherin_5"/>
</dbReference>
<dbReference type="Proteomes" id="UP000256977">
    <property type="component" value="Unassembled WGS sequence"/>
</dbReference>
<dbReference type="InterPro" id="IPR036439">
    <property type="entry name" value="Dockerin_dom_sf"/>
</dbReference>
<dbReference type="AlphaFoldDB" id="A0A3D9KFG1"/>
<dbReference type="InterPro" id="IPR016134">
    <property type="entry name" value="Dockerin_dom"/>
</dbReference>
<dbReference type="InterPro" id="IPR011042">
    <property type="entry name" value="6-blade_b-propeller_TolB-like"/>
</dbReference>
<sequence>MPTTGRSRLNKMMRWTVAVLTAVLLTAWAVPQPAAEAATGPMRLKSPQEIEFNTYNGVTQMYIADTGNNRVLRASVDGLVNLIIPVPNPTAIAIDEKGHLYVATSGSSAGLYAFDQDGNTLELKDYNNAAIQYPINLMISPFFTPSAGVPDNMNVKSLIVVHRFNDFSHKIQTTAYFHCEAYRVIGYDPPIYGQGTSSCGLDMSLSGRSGGGSAKQGELGYAYHNDGKKWESGGDYIDLEGVFNMFAANGDRFGEIAVDPIEKMFYVVVNETTINRTSYVGVSYSNRPTLQPWLNLADKYGIIAPHSIAVGPDGALYVTDATNDRIIVIGLDADATFNRELSLTGEINDPPTAGSFTKRSKQNQTIAFDKAEFLSRYSDQNNDAMQAIRIASLPSHGTLSLNGNPVTEGQIISEGNLDGLTYTPQAGWGGTTSFEWLAKDSEDYSETAGKVEIIVRIMGDANGDGAVTPADALLVTKYVKGTITLTADQLEMLDMNGDGAVDAADATIIMNIYSGKAI</sequence>
<proteinExistence type="predicted"/>
<keyword evidence="6" id="KW-1185">Reference proteome</keyword>
<feature type="repeat" description="NHL" evidence="2">
    <location>
        <begin position="305"/>
        <end position="332"/>
    </location>
</feature>
<dbReference type="Pfam" id="PF00404">
    <property type="entry name" value="Dockerin_1"/>
    <property type="match status" value="1"/>
</dbReference>
<dbReference type="Gene3D" id="2.60.40.3440">
    <property type="match status" value="1"/>
</dbReference>
<organism evidence="5 6">
    <name type="scientific">Cohnella phaseoli</name>
    <dbReference type="NCBI Taxonomy" id="456490"/>
    <lineage>
        <taxon>Bacteria</taxon>
        <taxon>Bacillati</taxon>
        <taxon>Bacillota</taxon>
        <taxon>Bacilli</taxon>
        <taxon>Bacillales</taxon>
        <taxon>Paenibacillaceae</taxon>
        <taxon>Cohnella</taxon>
    </lineage>
</organism>
<feature type="chain" id="PRO_5039279810" description="Dockerin domain-containing protein" evidence="3">
    <location>
        <begin position="30"/>
        <end position="518"/>
    </location>
</feature>
<dbReference type="EMBL" id="QRDZ01000005">
    <property type="protein sequence ID" value="RED85024.1"/>
    <property type="molecule type" value="Genomic_DNA"/>
</dbReference>
<dbReference type="InterPro" id="IPR002105">
    <property type="entry name" value="Dockerin_1_rpt"/>
</dbReference>
<dbReference type="PROSITE" id="PS51766">
    <property type="entry name" value="DOCKERIN"/>
    <property type="match status" value="1"/>
</dbReference>
<keyword evidence="3" id="KW-0732">Signal</keyword>
<reference evidence="5 6" key="1">
    <citation type="submission" date="2018-07" db="EMBL/GenBank/DDBJ databases">
        <title>Genomic Encyclopedia of Type Strains, Phase III (KMG-III): the genomes of soil and plant-associated and newly described type strains.</title>
        <authorList>
            <person name="Whitman W."/>
        </authorList>
    </citation>
    <scope>NUCLEOTIDE SEQUENCE [LARGE SCALE GENOMIC DNA]</scope>
    <source>
        <strain evidence="5 6">CECT 7287</strain>
    </source>
</reference>
<dbReference type="PROSITE" id="PS51125">
    <property type="entry name" value="NHL"/>
    <property type="match status" value="1"/>
</dbReference>
<evidence type="ECO:0000256" key="3">
    <source>
        <dbReference type="SAM" id="SignalP"/>
    </source>
</evidence>
<accession>A0A3D9KFG1</accession>